<accession>A0A150TX80</accession>
<dbReference type="Proteomes" id="UP000075502">
    <property type="component" value="Unassembled WGS sequence"/>
</dbReference>
<sequence length="252" mass="27718">MQSSTAIAKAVSYPSLGALLGAYDQLAIEVSADRVEAGVGPVSLHVYLAHSGDGYVWDRKQPAPLTHTDNLSLTGKTYLDIGYDLGLIPSMAIVRLELTLQANGGPVSARVRVHVTANNVREREFSAAVMKTQQQAPSFNAYSRCYPSGSRISESAVKYLIEYWRHTNKLRYNHYAVVVPPDQMVCFNAYGDYILVERGKPVWSSRVYEEQLPGAQHWGPKRTAEDPKPTNATFVVEESPTQGATGQNEGED</sequence>
<organism evidence="2 3">
    <name type="scientific">Sorangium cellulosum</name>
    <name type="common">Polyangium cellulosum</name>
    <dbReference type="NCBI Taxonomy" id="56"/>
    <lineage>
        <taxon>Bacteria</taxon>
        <taxon>Pseudomonadati</taxon>
        <taxon>Myxococcota</taxon>
        <taxon>Polyangia</taxon>
        <taxon>Polyangiales</taxon>
        <taxon>Polyangiaceae</taxon>
        <taxon>Sorangium</taxon>
    </lineage>
</organism>
<reference evidence="2 3" key="1">
    <citation type="submission" date="2014-02" db="EMBL/GenBank/DDBJ databases">
        <title>The small core and large imbalanced accessory genome model reveals a collaborative survival strategy of Sorangium cellulosum strains in nature.</title>
        <authorList>
            <person name="Han K."/>
            <person name="Peng R."/>
            <person name="Blom J."/>
            <person name="Li Y.-Z."/>
        </authorList>
    </citation>
    <scope>NUCLEOTIDE SEQUENCE [LARGE SCALE GENOMIC DNA]</scope>
    <source>
        <strain evidence="2 3">So0007-03</strain>
    </source>
</reference>
<comment type="caution">
    <text evidence="2">The sequence shown here is derived from an EMBL/GenBank/DDBJ whole genome shotgun (WGS) entry which is preliminary data.</text>
</comment>
<evidence type="ECO:0000313" key="3">
    <source>
        <dbReference type="Proteomes" id="UP000075502"/>
    </source>
</evidence>
<name>A0A150TX80_SORCE</name>
<evidence type="ECO:0000256" key="1">
    <source>
        <dbReference type="SAM" id="MobiDB-lite"/>
    </source>
</evidence>
<feature type="region of interest" description="Disordered" evidence="1">
    <location>
        <begin position="214"/>
        <end position="252"/>
    </location>
</feature>
<protein>
    <submittedName>
        <fullName evidence="2">Uncharacterized protein</fullName>
    </submittedName>
</protein>
<evidence type="ECO:0000313" key="2">
    <source>
        <dbReference type="EMBL" id="KYG09321.1"/>
    </source>
</evidence>
<dbReference type="AlphaFoldDB" id="A0A150TX80"/>
<gene>
    <name evidence="2" type="ORF">BE21_18475</name>
</gene>
<feature type="compositionally biased region" description="Polar residues" evidence="1">
    <location>
        <begin position="239"/>
        <end position="252"/>
    </location>
</feature>
<proteinExistence type="predicted"/>
<dbReference type="EMBL" id="JEME01000708">
    <property type="protein sequence ID" value="KYG09321.1"/>
    <property type="molecule type" value="Genomic_DNA"/>
</dbReference>